<proteinExistence type="predicted"/>
<dbReference type="EMBL" id="RJSE01000007">
    <property type="protein sequence ID" value="RNL63204.1"/>
    <property type="molecule type" value="Genomic_DNA"/>
</dbReference>
<dbReference type="CDD" id="cd07812">
    <property type="entry name" value="SRPBCC"/>
    <property type="match status" value="1"/>
</dbReference>
<comment type="caution">
    <text evidence="1">The sequence shown here is derived from an EMBL/GenBank/DDBJ whole genome shotgun (WGS) entry which is preliminary data.</text>
</comment>
<evidence type="ECO:0000313" key="2">
    <source>
        <dbReference type="Proteomes" id="UP000267128"/>
    </source>
</evidence>
<dbReference type="OrthoDB" id="4618973at2"/>
<dbReference type="SUPFAM" id="SSF55961">
    <property type="entry name" value="Bet v1-like"/>
    <property type="match status" value="1"/>
</dbReference>
<protein>
    <submittedName>
        <fullName evidence="1">SRPBCC family protein</fullName>
    </submittedName>
</protein>
<dbReference type="Pfam" id="PF10604">
    <property type="entry name" value="Polyketide_cyc2"/>
    <property type="match status" value="1"/>
</dbReference>
<dbReference type="Proteomes" id="UP000267128">
    <property type="component" value="Unassembled WGS sequence"/>
</dbReference>
<gene>
    <name evidence="1" type="ORF">EFK50_16030</name>
</gene>
<evidence type="ECO:0000313" key="1">
    <source>
        <dbReference type="EMBL" id="RNL63204.1"/>
    </source>
</evidence>
<reference evidence="1 2" key="1">
    <citation type="submission" date="2018-11" db="EMBL/GenBank/DDBJ databases">
        <authorList>
            <person name="Li F."/>
        </authorList>
    </citation>
    <scope>NUCLEOTIDE SEQUENCE [LARGE SCALE GENOMIC DNA]</scope>
    <source>
        <strain evidence="1 2">Gsoil 097</strain>
    </source>
</reference>
<name>A0A3N0CIE0_9ACTN</name>
<dbReference type="AlphaFoldDB" id="A0A3N0CIE0"/>
<organism evidence="1 2">
    <name type="scientific">Nocardioides marmoriginsengisoli</name>
    <dbReference type="NCBI Taxonomy" id="661483"/>
    <lineage>
        <taxon>Bacteria</taxon>
        <taxon>Bacillati</taxon>
        <taxon>Actinomycetota</taxon>
        <taxon>Actinomycetes</taxon>
        <taxon>Propionibacteriales</taxon>
        <taxon>Nocardioidaceae</taxon>
        <taxon>Nocardioides</taxon>
    </lineage>
</organism>
<sequence>MAAAPEKVWAVLADLGRMPEFSPELRKAFVLGRPGLGANIIGINRRKAVAWPTTSKVVRWEPNQAVAWKTRESGATWVYELEPTATGTKVSGRRVLPAYTVATKLMGPLIGGAAGHDDELNAGIAATLERIKAAVEGA</sequence>
<accession>A0A3N0CIE0</accession>
<dbReference type="InterPro" id="IPR019587">
    <property type="entry name" value="Polyketide_cyclase/dehydratase"/>
</dbReference>
<dbReference type="InterPro" id="IPR023393">
    <property type="entry name" value="START-like_dom_sf"/>
</dbReference>
<dbReference type="Gene3D" id="3.30.530.20">
    <property type="match status" value="1"/>
</dbReference>
<keyword evidence="2" id="KW-1185">Reference proteome</keyword>